<dbReference type="AlphaFoldDB" id="W2RNT9"/>
<dbReference type="HOGENOM" id="CLU_032993_0_0_1"/>
<evidence type="ECO:0000256" key="1">
    <source>
        <dbReference type="SAM" id="MobiDB-lite"/>
    </source>
</evidence>
<dbReference type="eggNOG" id="ENOG502SFYT">
    <property type="taxonomic scope" value="Eukaryota"/>
</dbReference>
<organism evidence="2 3">
    <name type="scientific">Cyphellophora europaea (strain CBS 101466)</name>
    <name type="common">Phialophora europaea</name>
    <dbReference type="NCBI Taxonomy" id="1220924"/>
    <lineage>
        <taxon>Eukaryota</taxon>
        <taxon>Fungi</taxon>
        <taxon>Dikarya</taxon>
        <taxon>Ascomycota</taxon>
        <taxon>Pezizomycotina</taxon>
        <taxon>Eurotiomycetes</taxon>
        <taxon>Chaetothyriomycetidae</taxon>
        <taxon>Chaetothyriales</taxon>
        <taxon>Cyphellophoraceae</taxon>
        <taxon>Cyphellophora</taxon>
    </lineage>
</organism>
<dbReference type="OrthoDB" id="1681166at2759"/>
<dbReference type="Proteomes" id="UP000030752">
    <property type="component" value="Unassembled WGS sequence"/>
</dbReference>
<dbReference type="InParanoid" id="W2RNT9"/>
<protein>
    <recommendedName>
        <fullName evidence="4">Anaphase-promoting complex subunit 11 RING-H2 finger domain-containing protein</fullName>
    </recommendedName>
</protein>
<accession>W2RNT9</accession>
<evidence type="ECO:0000313" key="2">
    <source>
        <dbReference type="EMBL" id="ETN38201.1"/>
    </source>
</evidence>
<sequence length="303" mass="32453">MSLSKTAPAPSPHSSSPSKSSLRRTSGSRNPSARSLLPSPHLDEPVISGSYSSPRDVAEIVDTASARSGVGSSTHRSHDPQQQQQVQTATAEPFQPFFTLIEDAVTHEHFHPAVHYIFADDDADIVTEAALRSLEQHQEPGPEGSEPAASRGPPVSNEHGPDSRYLPPAKEGVKEHYVVLDVQPSTTAHAGVAASVEGTASGNVGGASSSGYDVVNAYSMSADWQVLRTGISKAPTMAEGEDEGLMLRIEGRSGTPPEVKQEDETVEEMIERFERGLEDVRLVLEASRRTEMEAPEELRAGSR</sequence>
<dbReference type="RefSeq" id="XP_008718790.1">
    <property type="nucleotide sequence ID" value="XM_008720568.1"/>
</dbReference>
<dbReference type="EMBL" id="KB822722">
    <property type="protein sequence ID" value="ETN38201.1"/>
    <property type="molecule type" value="Genomic_DNA"/>
</dbReference>
<dbReference type="GeneID" id="19973571"/>
<keyword evidence="3" id="KW-1185">Reference proteome</keyword>
<evidence type="ECO:0008006" key="4">
    <source>
        <dbReference type="Google" id="ProtNLM"/>
    </source>
</evidence>
<feature type="region of interest" description="Disordered" evidence="1">
    <location>
        <begin position="135"/>
        <end position="168"/>
    </location>
</feature>
<dbReference type="VEuPathDB" id="FungiDB:HMPREF1541_06232"/>
<gene>
    <name evidence="2" type="ORF">HMPREF1541_06232</name>
</gene>
<name>W2RNT9_CYPE1</name>
<feature type="compositionally biased region" description="Low complexity" evidence="1">
    <location>
        <begin position="1"/>
        <end position="28"/>
    </location>
</feature>
<feature type="region of interest" description="Disordered" evidence="1">
    <location>
        <begin position="1"/>
        <end position="89"/>
    </location>
</feature>
<reference evidence="2 3" key="1">
    <citation type="submission" date="2013-03" db="EMBL/GenBank/DDBJ databases">
        <title>The Genome Sequence of Phialophora europaea CBS 101466.</title>
        <authorList>
            <consortium name="The Broad Institute Genomics Platform"/>
            <person name="Cuomo C."/>
            <person name="de Hoog S."/>
            <person name="Gorbushina A."/>
            <person name="Walker B."/>
            <person name="Young S.K."/>
            <person name="Zeng Q."/>
            <person name="Gargeya S."/>
            <person name="Fitzgerald M."/>
            <person name="Haas B."/>
            <person name="Abouelleil A."/>
            <person name="Allen A.W."/>
            <person name="Alvarado L."/>
            <person name="Arachchi H.M."/>
            <person name="Berlin A.M."/>
            <person name="Chapman S.B."/>
            <person name="Gainer-Dewar J."/>
            <person name="Goldberg J."/>
            <person name="Griggs A."/>
            <person name="Gujja S."/>
            <person name="Hansen M."/>
            <person name="Howarth C."/>
            <person name="Imamovic A."/>
            <person name="Ireland A."/>
            <person name="Larimer J."/>
            <person name="McCowan C."/>
            <person name="Murphy C."/>
            <person name="Pearson M."/>
            <person name="Poon T.W."/>
            <person name="Priest M."/>
            <person name="Roberts A."/>
            <person name="Saif S."/>
            <person name="Shea T."/>
            <person name="Sisk P."/>
            <person name="Sykes S."/>
            <person name="Wortman J."/>
            <person name="Nusbaum C."/>
            <person name="Birren B."/>
        </authorList>
    </citation>
    <scope>NUCLEOTIDE SEQUENCE [LARGE SCALE GENOMIC DNA]</scope>
    <source>
        <strain evidence="2 3">CBS 101466</strain>
    </source>
</reference>
<proteinExistence type="predicted"/>
<evidence type="ECO:0000313" key="3">
    <source>
        <dbReference type="Proteomes" id="UP000030752"/>
    </source>
</evidence>
<dbReference type="STRING" id="1220924.W2RNT9"/>